<reference evidence="3 4" key="1">
    <citation type="submission" date="2019-09" db="EMBL/GenBank/DDBJ databases">
        <title>NBRP : Genome information of microbial organism related human and environment.</title>
        <authorList>
            <person name="Hattori M."/>
            <person name="Oshima K."/>
            <person name="Inaba H."/>
            <person name="Suda W."/>
            <person name="Sakamoto M."/>
            <person name="Iino T."/>
            <person name="Kitahara M."/>
            <person name="Oshida Y."/>
            <person name="Iida T."/>
            <person name="Kudo T."/>
            <person name="Itoh T."/>
            <person name="Ohkuma M."/>
        </authorList>
    </citation>
    <scope>NUCLEOTIDE SEQUENCE [LARGE SCALE GENOMIC DNA]</scope>
    <source>
        <strain evidence="1 3">Hi-2</strain>
        <strain evidence="2 4">Mie-1</strain>
    </source>
</reference>
<keyword evidence="4" id="KW-1185">Reference proteome</keyword>
<name>A0A5A7MMU8_9PROT</name>
<proteinExistence type="predicted"/>
<evidence type="ECO:0000313" key="4">
    <source>
        <dbReference type="Proteomes" id="UP000325187"/>
    </source>
</evidence>
<sequence>MSILHAQDVNRGGHMPDIAALETGIKKGDRAMLGRAITLVESRRSDHLAQAQELLSRLLPFTGKARRSVSPAFREWGSLPLSTPSAAI</sequence>
<dbReference type="Pfam" id="PF03308">
    <property type="entry name" value="MeaB"/>
    <property type="match status" value="1"/>
</dbReference>
<evidence type="ECO:0000313" key="2">
    <source>
        <dbReference type="EMBL" id="GER00476.1"/>
    </source>
</evidence>
<dbReference type="EMBL" id="BKCL01000001">
    <property type="protein sequence ID" value="GEQ96974.1"/>
    <property type="molecule type" value="Genomic_DNA"/>
</dbReference>
<protein>
    <submittedName>
        <fullName evidence="1">Uncharacterized protein</fullName>
    </submittedName>
</protein>
<dbReference type="AlphaFoldDB" id="A0A5A7MMU8"/>
<dbReference type="Proteomes" id="UP000322084">
    <property type="component" value="Unassembled WGS sequence"/>
</dbReference>
<dbReference type="Proteomes" id="UP000325187">
    <property type="component" value="Unassembled WGS sequence"/>
</dbReference>
<evidence type="ECO:0000313" key="1">
    <source>
        <dbReference type="EMBL" id="GEQ96974.1"/>
    </source>
</evidence>
<dbReference type="Gene3D" id="1.20.5.170">
    <property type="match status" value="1"/>
</dbReference>
<evidence type="ECO:0000313" key="3">
    <source>
        <dbReference type="Proteomes" id="UP000322084"/>
    </source>
</evidence>
<accession>A0A5A7MMU8</accession>
<organism evidence="1 3">
    <name type="scientific">Iodidimonas gelatinilytica</name>
    <dbReference type="NCBI Taxonomy" id="1236966"/>
    <lineage>
        <taxon>Bacteria</taxon>
        <taxon>Pseudomonadati</taxon>
        <taxon>Pseudomonadota</taxon>
        <taxon>Alphaproteobacteria</taxon>
        <taxon>Iodidimonadales</taxon>
        <taxon>Iodidimonadaceae</taxon>
        <taxon>Iodidimonas</taxon>
    </lineage>
</organism>
<accession>A0A5A7N0A6</accession>
<gene>
    <name evidence="1" type="ORF">JCM17844_06110</name>
    <name evidence="2" type="ORF">JCM17845_10990</name>
</gene>
<dbReference type="EMBL" id="BKCM01000004">
    <property type="protein sequence ID" value="GER00476.1"/>
    <property type="molecule type" value="Genomic_DNA"/>
</dbReference>
<comment type="caution">
    <text evidence="1">The sequence shown here is derived from an EMBL/GenBank/DDBJ whole genome shotgun (WGS) entry which is preliminary data.</text>
</comment>